<evidence type="ECO:0000313" key="1">
    <source>
        <dbReference type="EMBL" id="MBO8425519.1"/>
    </source>
</evidence>
<comment type="caution">
    <text evidence="1">The sequence shown here is derived from an EMBL/GenBank/DDBJ whole genome shotgun (WGS) entry which is preliminary data.</text>
</comment>
<dbReference type="Proteomes" id="UP000823630">
    <property type="component" value="Unassembled WGS sequence"/>
</dbReference>
<proteinExistence type="predicted"/>
<dbReference type="InterPro" id="IPR027417">
    <property type="entry name" value="P-loop_NTPase"/>
</dbReference>
<evidence type="ECO:0000313" key="2">
    <source>
        <dbReference type="Proteomes" id="UP000823630"/>
    </source>
</evidence>
<dbReference type="AlphaFoldDB" id="A0A9D9DHQ9"/>
<accession>A0A9D9DHQ9</accession>
<sequence length="138" mass="15862">AKQLEKQLGARRFTPDEVMIELFGTEVGDDFMDKANKVDEYIWKQIALAIKTGQDVIYDAGSWSADDRKYVMQRLEKLGAKALWHQVNCNIDLAKQRTLARSKDAKQLSVDERFFDENLPRYKPISDSEGLDVVVHNN</sequence>
<dbReference type="EMBL" id="JADINC010000056">
    <property type="protein sequence ID" value="MBO8425519.1"/>
    <property type="molecule type" value="Genomic_DNA"/>
</dbReference>
<dbReference type="SUPFAM" id="SSF52540">
    <property type="entry name" value="P-loop containing nucleoside triphosphate hydrolases"/>
    <property type="match status" value="1"/>
</dbReference>
<feature type="non-terminal residue" evidence="1">
    <location>
        <position position="1"/>
    </location>
</feature>
<dbReference type="Gene3D" id="3.40.50.300">
    <property type="entry name" value="P-loop containing nucleotide triphosphate hydrolases"/>
    <property type="match status" value="1"/>
</dbReference>
<organism evidence="1 2">
    <name type="scientific">Candidatus Enterousia avistercoris</name>
    <dbReference type="NCBI Taxonomy" id="2840788"/>
    <lineage>
        <taxon>Bacteria</taxon>
        <taxon>Pseudomonadati</taxon>
        <taxon>Pseudomonadota</taxon>
        <taxon>Alphaproteobacteria</taxon>
        <taxon>Candidatus Enterousia</taxon>
    </lineage>
</organism>
<reference evidence="1" key="1">
    <citation type="submission" date="2020-10" db="EMBL/GenBank/DDBJ databases">
        <authorList>
            <person name="Gilroy R."/>
        </authorList>
    </citation>
    <scope>NUCLEOTIDE SEQUENCE</scope>
    <source>
        <strain evidence="1">8207</strain>
    </source>
</reference>
<protein>
    <submittedName>
        <fullName evidence="1">AAA family ATPase</fullName>
    </submittedName>
</protein>
<name>A0A9D9DHQ9_9PROT</name>
<reference evidence="1" key="2">
    <citation type="journal article" date="2021" name="PeerJ">
        <title>Extensive microbial diversity within the chicken gut microbiome revealed by metagenomics and culture.</title>
        <authorList>
            <person name="Gilroy R."/>
            <person name="Ravi A."/>
            <person name="Getino M."/>
            <person name="Pursley I."/>
            <person name="Horton D.L."/>
            <person name="Alikhan N.F."/>
            <person name="Baker D."/>
            <person name="Gharbi K."/>
            <person name="Hall N."/>
            <person name="Watson M."/>
            <person name="Adriaenssens E.M."/>
            <person name="Foster-Nyarko E."/>
            <person name="Jarju S."/>
            <person name="Secka A."/>
            <person name="Antonio M."/>
            <person name="Oren A."/>
            <person name="Chaudhuri R.R."/>
            <person name="La Ragione R."/>
            <person name="Hildebrand F."/>
            <person name="Pallen M.J."/>
        </authorList>
    </citation>
    <scope>NUCLEOTIDE SEQUENCE</scope>
    <source>
        <strain evidence="1">8207</strain>
    </source>
</reference>
<dbReference type="Pfam" id="PF13671">
    <property type="entry name" value="AAA_33"/>
    <property type="match status" value="1"/>
</dbReference>
<gene>
    <name evidence="1" type="ORF">IAC69_03520</name>
</gene>